<accession>A0A9N9IJJ7</accession>
<evidence type="ECO:0000313" key="2">
    <source>
        <dbReference type="Proteomes" id="UP000789396"/>
    </source>
</evidence>
<comment type="caution">
    <text evidence="1">The sequence shown here is derived from an EMBL/GenBank/DDBJ whole genome shotgun (WGS) entry which is preliminary data.</text>
</comment>
<keyword evidence="2" id="KW-1185">Reference proteome</keyword>
<reference evidence="1" key="1">
    <citation type="submission" date="2021-06" db="EMBL/GenBank/DDBJ databases">
        <authorList>
            <person name="Kallberg Y."/>
            <person name="Tangrot J."/>
            <person name="Rosling A."/>
        </authorList>
    </citation>
    <scope>NUCLEOTIDE SEQUENCE</scope>
    <source>
        <strain evidence="1">IN212</strain>
    </source>
</reference>
<dbReference type="Proteomes" id="UP000789396">
    <property type="component" value="Unassembled WGS sequence"/>
</dbReference>
<evidence type="ECO:0000313" key="1">
    <source>
        <dbReference type="EMBL" id="CAG8738370.1"/>
    </source>
</evidence>
<sequence length="110" mass="13154">MKKYNFDITYFVSTNGDIVLKDDLDKWIESCPKNFYETSQVISKDYLFPIYEIFEELIIQKHIKSVIVKCYRIKFAKPLDNSYYQIFGNVVECSEKQQQIKDVIVKFKSK</sequence>
<gene>
    <name evidence="1" type="ORF">RFULGI_LOCUS12661</name>
</gene>
<protein>
    <submittedName>
        <fullName evidence="1">1779_t:CDS:1</fullName>
    </submittedName>
</protein>
<name>A0A9N9IJJ7_9GLOM</name>
<dbReference type="EMBL" id="CAJVPZ010031091">
    <property type="protein sequence ID" value="CAG8738370.1"/>
    <property type="molecule type" value="Genomic_DNA"/>
</dbReference>
<feature type="non-terminal residue" evidence="1">
    <location>
        <position position="110"/>
    </location>
</feature>
<dbReference type="AlphaFoldDB" id="A0A9N9IJJ7"/>
<proteinExistence type="predicted"/>
<organism evidence="1 2">
    <name type="scientific">Racocetra fulgida</name>
    <dbReference type="NCBI Taxonomy" id="60492"/>
    <lineage>
        <taxon>Eukaryota</taxon>
        <taxon>Fungi</taxon>
        <taxon>Fungi incertae sedis</taxon>
        <taxon>Mucoromycota</taxon>
        <taxon>Glomeromycotina</taxon>
        <taxon>Glomeromycetes</taxon>
        <taxon>Diversisporales</taxon>
        <taxon>Gigasporaceae</taxon>
        <taxon>Racocetra</taxon>
    </lineage>
</organism>